<evidence type="ECO:0000313" key="9">
    <source>
        <dbReference type="Proteomes" id="UP000198795"/>
    </source>
</evidence>
<evidence type="ECO:0000259" key="6">
    <source>
        <dbReference type="PROSITE" id="PS51898"/>
    </source>
</evidence>
<dbReference type="InterPro" id="IPR010998">
    <property type="entry name" value="Integrase_recombinase_N"/>
</dbReference>
<dbReference type="RefSeq" id="WP_090229743.1">
    <property type="nucleotide sequence ID" value="NZ_FNJC01000004.1"/>
</dbReference>
<dbReference type="PROSITE" id="PS51898">
    <property type="entry name" value="TYR_RECOMBINASE"/>
    <property type="match status" value="1"/>
</dbReference>
<dbReference type="Pfam" id="PF22022">
    <property type="entry name" value="Phage_int_M"/>
    <property type="match status" value="1"/>
</dbReference>
<comment type="caution">
    <text evidence="8">The sequence shown here is derived from an EMBL/GenBank/DDBJ whole genome shotgun (WGS) entry which is preliminary data.</text>
</comment>
<accession>A0A1H0SJ71</accession>
<feature type="domain" description="Tyr recombinase" evidence="6">
    <location>
        <begin position="203"/>
        <end position="383"/>
    </location>
</feature>
<dbReference type="Pfam" id="PF00589">
    <property type="entry name" value="Phage_integrase"/>
    <property type="match status" value="1"/>
</dbReference>
<dbReference type="InterPro" id="IPR053876">
    <property type="entry name" value="Phage_int_M"/>
</dbReference>
<dbReference type="InterPro" id="IPR013762">
    <property type="entry name" value="Integrase-like_cat_sf"/>
</dbReference>
<protein>
    <submittedName>
        <fullName evidence="8">Integrase</fullName>
    </submittedName>
</protein>
<dbReference type="Pfam" id="PF13356">
    <property type="entry name" value="Arm-DNA-bind_3"/>
    <property type="match status" value="1"/>
</dbReference>
<evidence type="ECO:0000313" key="8">
    <source>
        <dbReference type="EMBL" id="SDP41196.1"/>
    </source>
</evidence>
<organism evidence="8 9">
    <name type="scientific">Filomicrobium insigne</name>
    <dbReference type="NCBI Taxonomy" id="418854"/>
    <lineage>
        <taxon>Bacteria</taxon>
        <taxon>Pseudomonadati</taxon>
        <taxon>Pseudomonadota</taxon>
        <taxon>Alphaproteobacteria</taxon>
        <taxon>Hyphomicrobiales</taxon>
        <taxon>Hyphomicrobiaceae</taxon>
        <taxon>Filomicrobium</taxon>
    </lineage>
</organism>
<evidence type="ECO:0000256" key="2">
    <source>
        <dbReference type="ARBA" id="ARBA00022908"/>
    </source>
</evidence>
<gene>
    <name evidence="8" type="ORF">SAMN04488061_2899</name>
</gene>
<evidence type="ECO:0000256" key="3">
    <source>
        <dbReference type="ARBA" id="ARBA00023125"/>
    </source>
</evidence>
<feature type="domain" description="Core-binding (CB)" evidence="7">
    <location>
        <begin position="98"/>
        <end position="179"/>
    </location>
</feature>
<dbReference type="EMBL" id="FNJC01000004">
    <property type="protein sequence ID" value="SDP41196.1"/>
    <property type="molecule type" value="Genomic_DNA"/>
</dbReference>
<dbReference type="InterPro" id="IPR038488">
    <property type="entry name" value="Integrase_DNA-bd_sf"/>
</dbReference>
<proteinExistence type="inferred from homology"/>
<dbReference type="InterPro" id="IPR050808">
    <property type="entry name" value="Phage_Integrase"/>
</dbReference>
<dbReference type="Gene3D" id="1.10.443.10">
    <property type="entry name" value="Intergrase catalytic core"/>
    <property type="match status" value="1"/>
</dbReference>
<dbReference type="PANTHER" id="PTHR30629:SF2">
    <property type="entry name" value="PROPHAGE INTEGRASE INTS-RELATED"/>
    <property type="match status" value="1"/>
</dbReference>
<dbReference type="Gene3D" id="3.30.160.390">
    <property type="entry name" value="Integrase, DNA-binding domain"/>
    <property type="match status" value="1"/>
</dbReference>
<keyword evidence="2" id="KW-0229">DNA integration</keyword>
<dbReference type="InterPro" id="IPR011010">
    <property type="entry name" value="DNA_brk_join_enz"/>
</dbReference>
<comment type="similarity">
    <text evidence="1">Belongs to the 'phage' integrase family.</text>
</comment>
<keyword evidence="9" id="KW-1185">Reference proteome</keyword>
<dbReference type="PANTHER" id="PTHR30629">
    <property type="entry name" value="PROPHAGE INTEGRASE"/>
    <property type="match status" value="1"/>
</dbReference>
<dbReference type="InterPro" id="IPR044068">
    <property type="entry name" value="CB"/>
</dbReference>
<evidence type="ECO:0000256" key="5">
    <source>
        <dbReference type="PROSITE-ProRule" id="PRU01248"/>
    </source>
</evidence>
<keyword evidence="4" id="KW-0233">DNA recombination</keyword>
<dbReference type="CDD" id="cd00801">
    <property type="entry name" value="INT_P4_C"/>
    <property type="match status" value="1"/>
</dbReference>
<evidence type="ECO:0000256" key="4">
    <source>
        <dbReference type="ARBA" id="ARBA00023172"/>
    </source>
</evidence>
<dbReference type="InterPro" id="IPR025166">
    <property type="entry name" value="Integrase_DNA_bind_dom"/>
</dbReference>
<dbReference type="SUPFAM" id="SSF56349">
    <property type="entry name" value="DNA breaking-rejoining enzymes"/>
    <property type="match status" value="1"/>
</dbReference>
<reference evidence="8 9" key="1">
    <citation type="submission" date="2016-10" db="EMBL/GenBank/DDBJ databases">
        <authorList>
            <person name="Varghese N."/>
            <person name="Submissions S."/>
        </authorList>
    </citation>
    <scope>NUCLEOTIDE SEQUENCE [LARGE SCALE GENOMIC DNA]</scope>
    <source>
        <strain evidence="8 9">CGMCC 1.6497</strain>
    </source>
</reference>
<dbReference type="InterPro" id="IPR002104">
    <property type="entry name" value="Integrase_catalytic"/>
</dbReference>
<keyword evidence="3 5" id="KW-0238">DNA-binding</keyword>
<dbReference type="Gene3D" id="1.10.150.130">
    <property type="match status" value="1"/>
</dbReference>
<sequence length="407" mass="45927">MPLTDSTIRNSKPHAKPYKVSDGGGLHLLVQTNGSKLWRLAYRFAGKQKTLALGSYPTVSLQKAREGRDAAKRLLSDGIDPSVQKRRQRLAERVSANATFKAVAIEFVSNRRHVLTPRYADELLRRLEADIFSALGHRPIADIDAPELLAVLRKVEKRGALEQVRKLRQTIGQVFRYAMVTGRAKNDPSIALKGALKPKGRVRNHTPMPRDELPTFLRSLDSYDGDPRTAIALRLIVLTMVRTGELRTARWPEFEHLDAPEPLWRVPADRMKMKTEHLVPLSRQAVATLNELRELPGTGDGYLFPSPSREGFMSNNTMLYALYRMGYHGRATVHGFRGVASTILNEMGFPSDWIERQLAHDERDDVRGAYNSAQYLSGRRQMLQHWGDFLEEVKSCGKVTLLAREAA</sequence>
<dbReference type="Proteomes" id="UP000198795">
    <property type="component" value="Unassembled WGS sequence"/>
</dbReference>
<dbReference type="PROSITE" id="PS51900">
    <property type="entry name" value="CB"/>
    <property type="match status" value="1"/>
</dbReference>
<name>A0A1H0SJ71_9HYPH</name>
<evidence type="ECO:0000259" key="7">
    <source>
        <dbReference type="PROSITE" id="PS51900"/>
    </source>
</evidence>
<evidence type="ECO:0000256" key="1">
    <source>
        <dbReference type="ARBA" id="ARBA00008857"/>
    </source>
</evidence>